<sequence>MPAAQVPPHATQPLALRAADRVLGEAANLGGHAVVLARGREQPRQGGVEGARADAASDSPQVSDGRPSSSVASDPPSSGGSEAETPNPSSSATSPTTEATIERSVSSIRVT</sequence>
<reference evidence="2" key="2">
    <citation type="submission" date="2023-02" db="EMBL/GenBank/DDBJ databases">
        <authorList>
            <person name="Sun Q."/>
            <person name="Mori K."/>
        </authorList>
    </citation>
    <scope>NUCLEOTIDE SEQUENCE</scope>
    <source>
        <strain evidence="2">NBRC 112290</strain>
    </source>
</reference>
<organism evidence="2 3">
    <name type="scientific">Litorihabitans aurantiacus</name>
    <dbReference type="NCBI Taxonomy" id="1930061"/>
    <lineage>
        <taxon>Bacteria</taxon>
        <taxon>Bacillati</taxon>
        <taxon>Actinomycetota</taxon>
        <taxon>Actinomycetes</taxon>
        <taxon>Micrococcales</taxon>
        <taxon>Beutenbergiaceae</taxon>
        <taxon>Litorihabitans</taxon>
    </lineage>
</organism>
<feature type="compositionally biased region" description="Low complexity" evidence="1">
    <location>
        <begin position="67"/>
        <end position="99"/>
    </location>
</feature>
<reference evidence="2" key="1">
    <citation type="journal article" date="2014" name="Int. J. Syst. Evol. Microbiol.">
        <title>Complete genome sequence of Corynebacterium casei LMG S-19264T (=DSM 44701T), isolated from a smear-ripened cheese.</title>
        <authorList>
            <consortium name="US DOE Joint Genome Institute (JGI-PGF)"/>
            <person name="Walter F."/>
            <person name="Albersmeier A."/>
            <person name="Kalinowski J."/>
            <person name="Ruckert C."/>
        </authorList>
    </citation>
    <scope>NUCLEOTIDE SEQUENCE</scope>
    <source>
        <strain evidence="2">NBRC 112290</strain>
    </source>
</reference>
<evidence type="ECO:0000313" key="2">
    <source>
        <dbReference type="EMBL" id="GMA31965.1"/>
    </source>
</evidence>
<evidence type="ECO:0000256" key="1">
    <source>
        <dbReference type="SAM" id="MobiDB-lite"/>
    </source>
</evidence>
<gene>
    <name evidence="2" type="ORF">GCM10025875_19570</name>
</gene>
<keyword evidence="3" id="KW-1185">Reference proteome</keyword>
<protein>
    <submittedName>
        <fullName evidence="2">Uncharacterized protein</fullName>
    </submittedName>
</protein>
<name>A0AA37XF64_9MICO</name>
<dbReference type="Proteomes" id="UP001157161">
    <property type="component" value="Unassembled WGS sequence"/>
</dbReference>
<dbReference type="EMBL" id="BSUM01000001">
    <property type="protein sequence ID" value="GMA31965.1"/>
    <property type="molecule type" value="Genomic_DNA"/>
</dbReference>
<feature type="region of interest" description="Disordered" evidence="1">
    <location>
        <begin position="37"/>
        <end position="111"/>
    </location>
</feature>
<dbReference type="AlphaFoldDB" id="A0AA37XF64"/>
<comment type="caution">
    <text evidence="2">The sequence shown here is derived from an EMBL/GenBank/DDBJ whole genome shotgun (WGS) entry which is preliminary data.</text>
</comment>
<proteinExistence type="predicted"/>
<evidence type="ECO:0000313" key="3">
    <source>
        <dbReference type="Proteomes" id="UP001157161"/>
    </source>
</evidence>
<accession>A0AA37XF64</accession>